<dbReference type="CDD" id="cd00293">
    <property type="entry name" value="USP-like"/>
    <property type="match status" value="2"/>
</dbReference>
<feature type="domain" description="UspA" evidence="2">
    <location>
        <begin position="155"/>
        <end position="291"/>
    </location>
</feature>
<dbReference type="Proteomes" id="UP001138709">
    <property type="component" value="Unassembled WGS sequence"/>
</dbReference>
<dbReference type="InterPro" id="IPR006016">
    <property type="entry name" value="UspA"/>
</dbReference>
<feature type="domain" description="UspA" evidence="2">
    <location>
        <begin position="18"/>
        <end position="148"/>
    </location>
</feature>
<accession>A0A9X9XI29</accession>
<dbReference type="EMBL" id="JAAEDL010000031">
    <property type="protein sequence ID" value="MBR0683365.1"/>
    <property type="molecule type" value="Genomic_DNA"/>
</dbReference>
<evidence type="ECO:0000313" key="3">
    <source>
        <dbReference type="EMBL" id="MBR0683365.1"/>
    </source>
</evidence>
<sequence length="315" mass="34113">MQKDSERRDAGLGSPPRSLLLATDLSCRCDRALDRAVMLASAWGAKLHVLYVLEGNEPEQGPEPVPGGSVRALAERHLRAATRNHDVEAEIVIERGDPAEIILRTANELDCELIVTGIARSGNLARAVLGTTVERLVHRAPMPVLIVKMRPWRAYPTVVVASDFSETSAHALRQALSVFPDARMILAHAYRVPFEGFISRAAHEAELLADAERQRAAFLPSVGAPPDRLEQMEYLIRYGTAESVIGTHVWDNDIDLVVMGTHGRSGRFGILMGSTAERLLICLHCDVMIVREPRALSATIGAGGASAGPRLSGNG</sequence>
<reference evidence="3" key="2">
    <citation type="journal article" date="2021" name="Syst. Appl. Microbiol.">
        <title>Roseomonas hellenica sp. nov., isolated from roots of wild-growing Alkanna tinctoria.</title>
        <authorList>
            <person name="Rat A."/>
            <person name="Naranjo H.D."/>
            <person name="Lebbe L."/>
            <person name="Cnockaert M."/>
            <person name="Krigas N."/>
            <person name="Grigoriadou K."/>
            <person name="Maloupa E."/>
            <person name="Willems A."/>
        </authorList>
    </citation>
    <scope>NUCLEOTIDE SEQUENCE</scope>
    <source>
        <strain evidence="3">LMG 31228</strain>
    </source>
</reference>
<dbReference type="Pfam" id="PF00582">
    <property type="entry name" value="Usp"/>
    <property type="match status" value="2"/>
</dbReference>
<organism evidence="3 4">
    <name type="scientific">Neoroseomonas eburnea</name>
    <dbReference type="NCBI Taxonomy" id="1346889"/>
    <lineage>
        <taxon>Bacteria</taxon>
        <taxon>Pseudomonadati</taxon>
        <taxon>Pseudomonadota</taxon>
        <taxon>Alphaproteobacteria</taxon>
        <taxon>Acetobacterales</taxon>
        <taxon>Acetobacteraceae</taxon>
        <taxon>Neoroseomonas</taxon>
    </lineage>
</organism>
<dbReference type="PRINTS" id="PR01438">
    <property type="entry name" value="UNVRSLSTRESS"/>
</dbReference>
<name>A0A9X9XI29_9PROT</name>
<evidence type="ECO:0000313" key="4">
    <source>
        <dbReference type="Proteomes" id="UP001138709"/>
    </source>
</evidence>
<keyword evidence="4" id="KW-1185">Reference proteome</keyword>
<comment type="caution">
    <text evidence="3">The sequence shown here is derived from an EMBL/GenBank/DDBJ whole genome shotgun (WGS) entry which is preliminary data.</text>
</comment>
<gene>
    <name evidence="3" type="ORF">GXW74_22960</name>
</gene>
<dbReference type="InterPro" id="IPR006015">
    <property type="entry name" value="Universal_stress_UspA"/>
</dbReference>
<protein>
    <submittedName>
        <fullName evidence="3">Universal stress protein</fullName>
    </submittedName>
</protein>
<dbReference type="Gene3D" id="3.40.50.620">
    <property type="entry name" value="HUPs"/>
    <property type="match status" value="2"/>
</dbReference>
<evidence type="ECO:0000256" key="1">
    <source>
        <dbReference type="ARBA" id="ARBA00008791"/>
    </source>
</evidence>
<dbReference type="SUPFAM" id="SSF52402">
    <property type="entry name" value="Adenine nucleotide alpha hydrolases-like"/>
    <property type="match status" value="2"/>
</dbReference>
<dbReference type="PANTHER" id="PTHR46268:SF6">
    <property type="entry name" value="UNIVERSAL STRESS PROTEIN UP12"/>
    <property type="match status" value="1"/>
</dbReference>
<dbReference type="InterPro" id="IPR014729">
    <property type="entry name" value="Rossmann-like_a/b/a_fold"/>
</dbReference>
<dbReference type="PANTHER" id="PTHR46268">
    <property type="entry name" value="STRESS RESPONSE PROTEIN NHAX"/>
    <property type="match status" value="1"/>
</dbReference>
<reference evidence="3" key="1">
    <citation type="submission" date="2020-01" db="EMBL/GenBank/DDBJ databases">
        <authorList>
            <person name="Rat A."/>
        </authorList>
    </citation>
    <scope>NUCLEOTIDE SEQUENCE</scope>
    <source>
        <strain evidence="3">LMG 31228</strain>
    </source>
</reference>
<evidence type="ECO:0000259" key="2">
    <source>
        <dbReference type="Pfam" id="PF00582"/>
    </source>
</evidence>
<dbReference type="AlphaFoldDB" id="A0A9X9XI29"/>
<comment type="similarity">
    <text evidence="1">Belongs to the universal stress protein A family.</text>
</comment>
<proteinExistence type="inferred from homology"/>